<reference evidence="2 3" key="1">
    <citation type="submission" date="2021-02" db="EMBL/GenBank/DDBJ databases">
        <title>Actinophytocola xerophila sp. nov., isolated from soil of cotton cropping field.</title>
        <authorList>
            <person name="Huang R."/>
            <person name="Chen X."/>
            <person name="Ge X."/>
            <person name="Liu W."/>
        </authorList>
    </citation>
    <scope>NUCLEOTIDE SEQUENCE [LARGE SCALE GENOMIC DNA]</scope>
    <source>
        <strain evidence="2 3">S1-96</strain>
    </source>
</reference>
<accession>A0ABT2JHZ7</accession>
<keyword evidence="3" id="KW-1185">Reference proteome</keyword>
<evidence type="ECO:0008006" key="4">
    <source>
        <dbReference type="Google" id="ProtNLM"/>
    </source>
</evidence>
<sequence>MAVYLLVGAALAGVGMLAPPPFGGTGLLGALSGTVLGWLLLIPFYARRGLTTGYHTVTNQRVIVRSPRLPVRRTERLADLADPVLLTDGATISFGDRSRYEPAGVRPDGAPVHPLVLRSVPDAERVLELIRDAQRDARAGG</sequence>
<proteinExistence type="predicted"/>
<gene>
    <name evidence="2" type="ORF">JT362_30735</name>
</gene>
<evidence type="ECO:0000256" key="1">
    <source>
        <dbReference type="SAM" id="Phobius"/>
    </source>
</evidence>
<keyword evidence="1" id="KW-0812">Transmembrane</keyword>
<dbReference type="RefSeq" id="WP_260195383.1">
    <property type="nucleotide sequence ID" value="NZ_JAFFZE010000025.1"/>
</dbReference>
<keyword evidence="1" id="KW-0472">Membrane</keyword>
<dbReference type="EMBL" id="JAFFZE010000025">
    <property type="protein sequence ID" value="MCT2587510.1"/>
    <property type="molecule type" value="Genomic_DNA"/>
</dbReference>
<keyword evidence="1" id="KW-1133">Transmembrane helix</keyword>
<evidence type="ECO:0000313" key="3">
    <source>
        <dbReference type="Proteomes" id="UP001156441"/>
    </source>
</evidence>
<dbReference type="Proteomes" id="UP001156441">
    <property type="component" value="Unassembled WGS sequence"/>
</dbReference>
<protein>
    <recommendedName>
        <fullName evidence="4">PH domain-containing protein</fullName>
    </recommendedName>
</protein>
<feature type="transmembrane region" description="Helical" evidence="1">
    <location>
        <begin position="27"/>
        <end position="46"/>
    </location>
</feature>
<organism evidence="2 3">
    <name type="scientific">Actinophytocola gossypii</name>
    <dbReference type="NCBI Taxonomy" id="2812003"/>
    <lineage>
        <taxon>Bacteria</taxon>
        <taxon>Bacillati</taxon>
        <taxon>Actinomycetota</taxon>
        <taxon>Actinomycetes</taxon>
        <taxon>Pseudonocardiales</taxon>
        <taxon>Pseudonocardiaceae</taxon>
    </lineage>
</organism>
<evidence type="ECO:0000313" key="2">
    <source>
        <dbReference type="EMBL" id="MCT2587510.1"/>
    </source>
</evidence>
<comment type="caution">
    <text evidence="2">The sequence shown here is derived from an EMBL/GenBank/DDBJ whole genome shotgun (WGS) entry which is preliminary data.</text>
</comment>
<name>A0ABT2JHZ7_9PSEU</name>